<protein>
    <recommendedName>
        <fullName evidence="3">Sulfotransferase domain-containing protein</fullName>
    </recommendedName>
</protein>
<comment type="caution">
    <text evidence="4">The sequence shown here is derived from an EMBL/GenBank/DDBJ whole genome shotgun (WGS) entry which is preliminary data.</text>
</comment>
<proteinExistence type="inferred from homology"/>
<feature type="domain" description="Sulfotransferase" evidence="3">
    <location>
        <begin position="58"/>
        <end position="311"/>
    </location>
</feature>
<reference evidence="4" key="1">
    <citation type="submission" date="2021-03" db="EMBL/GenBank/DDBJ databases">
        <title>Chromosome level genome of the anhydrobiotic midge Polypedilum vanderplanki.</title>
        <authorList>
            <person name="Yoshida Y."/>
            <person name="Kikawada T."/>
            <person name="Gusev O."/>
        </authorList>
    </citation>
    <scope>NUCLEOTIDE SEQUENCE</scope>
    <source>
        <strain evidence="4">NIAS01</strain>
        <tissue evidence="4">Whole body or cell culture</tissue>
    </source>
</reference>
<keyword evidence="5" id="KW-1185">Reference proteome</keyword>
<dbReference type="Gene3D" id="3.40.50.300">
    <property type="entry name" value="P-loop containing nucleotide triphosphate hydrolases"/>
    <property type="match status" value="1"/>
</dbReference>
<evidence type="ECO:0000313" key="5">
    <source>
        <dbReference type="Proteomes" id="UP001107558"/>
    </source>
</evidence>
<evidence type="ECO:0000259" key="3">
    <source>
        <dbReference type="Pfam" id="PF00685"/>
    </source>
</evidence>
<dbReference type="Proteomes" id="UP001107558">
    <property type="component" value="Chromosome 2"/>
</dbReference>
<dbReference type="OrthoDB" id="205623at2759"/>
<accession>A0A9J6C9N4</accession>
<dbReference type="InterPro" id="IPR000863">
    <property type="entry name" value="Sulfotransferase_dom"/>
</dbReference>
<dbReference type="AlphaFoldDB" id="A0A9J6C9N4"/>
<keyword evidence="2" id="KW-0808">Transferase</keyword>
<sequence>MFESELLTNEVVKKIDCPGCFDHSIVSLKNDKSGRSCVMINKYMDLFAERVKNMKVFDDDVWVISFPKCGTTWCQEMVWLINNDLDYESALETNLNVRFPFLELNGVLNKFNGDSVGICENQSRPRHIKSHLPIFLLPHEMFDVNPKIIYIARNPLDVATSFFHHYTHIVGYEGTREDFVEAFLSNQVIYAPFNEHVLDFWKIRTKPNVLFLFYEDMKRKMPNVVKETMTFLGKKFSNDQINKLCEHLSIKSMRANASCNNISLVEMAQKLNGKSSNNIKFQFIRKGEIGTFKDEKFGEKISAKLDAFIKQPSLIINNFAYKF</sequence>
<dbReference type="SUPFAM" id="SSF52540">
    <property type="entry name" value="P-loop containing nucleoside triphosphate hydrolases"/>
    <property type="match status" value="1"/>
</dbReference>
<dbReference type="EMBL" id="JADBJN010000002">
    <property type="protein sequence ID" value="KAG5678600.1"/>
    <property type="molecule type" value="Genomic_DNA"/>
</dbReference>
<dbReference type="GO" id="GO:0008146">
    <property type="term" value="F:sulfotransferase activity"/>
    <property type="evidence" value="ECO:0007669"/>
    <property type="project" value="InterPro"/>
</dbReference>
<name>A0A9J6C9N4_POLVA</name>
<evidence type="ECO:0000313" key="4">
    <source>
        <dbReference type="EMBL" id="KAG5678600.1"/>
    </source>
</evidence>
<dbReference type="InterPro" id="IPR027417">
    <property type="entry name" value="P-loop_NTPase"/>
</dbReference>
<dbReference type="PANTHER" id="PTHR11783">
    <property type="entry name" value="SULFOTRANSFERASE SULT"/>
    <property type="match status" value="1"/>
</dbReference>
<gene>
    <name evidence="4" type="ORF">PVAND_008261</name>
</gene>
<evidence type="ECO:0000256" key="1">
    <source>
        <dbReference type="ARBA" id="ARBA00005771"/>
    </source>
</evidence>
<organism evidence="4 5">
    <name type="scientific">Polypedilum vanderplanki</name>
    <name type="common">Sleeping chironomid midge</name>
    <dbReference type="NCBI Taxonomy" id="319348"/>
    <lineage>
        <taxon>Eukaryota</taxon>
        <taxon>Metazoa</taxon>
        <taxon>Ecdysozoa</taxon>
        <taxon>Arthropoda</taxon>
        <taxon>Hexapoda</taxon>
        <taxon>Insecta</taxon>
        <taxon>Pterygota</taxon>
        <taxon>Neoptera</taxon>
        <taxon>Endopterygota</taxon>
        <taxon>Diptera</taxon>
        <taxon>Nematocera</taxon>
        <taxon>Chironomoidea</taxon>
        <taxon>Chironomidae</taxon>
        <taxon>Chironominae</taxon>
        <taxon>Polypedilum</taxon>
        <taxon>Polypedilum</taxon>
    </lineage>
</organism>
<evidence type="ECO:0000256" key="2">
    <source>
        <dbReference type="ARBA" id="ARBA00022679"/>
    </source>
</evidence>
<comment type="similarity">
    <text evidence="1">Belongs to the sulfotransferase 1 family.</text>
</comment>
<dbReference type="Pfam" id="PF00685">
    <property type="entry name" value="Sulfotransfer_1"/>
    <property type="match status" value="1"/>
</dbReference>